<gene>
    <name evidence="10" type="primary">CXCL9</name>
</gene>
<keyword evidence="6" id="KW-0732">Signal</keyword>
<dbReference type="PRINTS" id="PR00437">
    <property type="entry name" value="SMALLCYTKCXC"/>
</dbReference>
<feature type="domain" description="Chemokine interleukin-8-like" evidence="8">
    <location>
        <begin position="28"/>
        <end position="89"/>
    </location>
</feature>
<evidence type="ECO:0000256" key="4">
    <source>
        <dbReference type="ARBA" id="ARBA00022525"/>
    </source>
</evidence>
<feature type="compositionally biased region" description="Basic residues" evidence="7">
    <location>
        <begin position="94"/>
        <end position="126"/>
    </location>
</feature>
<dbReference type="InterPro" id="IPR001811">
    <property type="entry name" value="Chemokine_IL8-like_dom"/>
</dbReference>
<dbReference type="PROSITE" id="PS00471">
    <property type="entry name" value="SMALL_CYTOKINES_CXC"/>
    <property type="match status" value="1"/>
</dbReference>
<dbReference type="InterPro" id="IPR018048">
    <property type="entry name" value="Chemokine_CXC_CS"/>
</dbReference>
<keyword evidence="6" id="KW-0145">Chemotaxis</keyword>
<evidence type="ECO:0000256" key="2">
    <source>
        <dbReference type="ARBA" id="ARBA00010665"/>
    </source>
</evidence>
<evidence type="ECO:0000256" key="7">
    <source>
        <dbReference type="SAM" id="MobiDB-lite"/>
    </source>
</evidence>
<dbReference type="GeneID" id="103586140"/>
<evidence type="ECO:0000256" key="6">
    <source>
        <dbReference type="RuleBase" id="RU361149"/>
    </source>
</evidence>
<accession>A0ABM0QAX6</accession>
<organism evidence="9 10">
    <name type="scientific">Galeopterus variegatus</name>
    <name type="common">Malayan flying lemur</name>
    <name type="synonym">Cynocephalus variegatus</name>
    <dbReference type="NCBI Taxonomy" id="482537"/>
    <lineage>
        <taxon>Eukaryota</taxon>
        <taxon>Metazoa</taxon>
        <taxon>Chordata</taxon>
        <taxon>Craniata</taxon>
        <taxon>Vertebrata</taxon>
        <taxon>Euteleostomi</taxon>
        <taxon>Mammalia</taxon>
        <taxon>Eutheria</taxon>
        <taxon>Euarchontoglires</taxon>
        <taxon>Dermoptera</taxon>
        <taxon>Cynocephalidae</taxon>
        <taxon>Galeopterus</taxon>
    </lineage>
</organism>
<feature type="signal peptide" evidence="6">
    <location>
        <begin position="1"/>
        <end position="22"/>
    </location>
</feature>
<keyword evidence="3 6" id="KW-0202">Cytokine</keyword>
<reference evidence="10" key="1">
    <citation type="submission" date="2025-08" db="UniProtKB">
        <authorList>
            <consortium name="RefSeq"/>
        </authorList>
    </citation>
    <scope>IDENTIFICATION</scope>
</reference>
<keyword evidence="4 6" id="KW-0964">Secreted</keyword>
<evidence type="ECO:0000313" key="10">
    <source>
        <dbReference type="RefSeq" id="XP_008565517.1"/>
    </source>
</evidence>
<dbReference type="InterPro" id="IPR036048">
    <property type="entry name" value="Interleukin_8-like_sf"/>
</dbReference>
<dbReference type="SMART" id="SM00199">
    <property type="entry name" value="SCY"/>
    <property type="match status" value="1"/>
</dbReference>
<keyword evidence="9" id="KW-1185">Reference proteome</keyword>
<feature type="region of interest" description="Disordered" evidence="7">
    <location>
        <begin position="92"/>
        <end position="126"/>
    </location>
</feature>
<evidence type="ECO:0000256" key="3">
    <source>
        <dbReference type="ARBA" id="ARBA00022514"/>
    </source>
</evidence>
<protein>
    <recommendedName>
        <fullName evidence="6">C-X-C motif chemokine</fullName>
    </recommendedName>
</protein>
<dbReference type="SUPFAM" id="SSF54117">
    <property type="entry name" value="Interleukin 8-like chemokines"/>
    <property type="match status" value="1"/>
</dbReference>
<dbReference type="Pfam" id="PF00048">
    <property type="entry name" value="IL8"/>
    <property type="match status" value="1"/>
</dbReference>
<keyword evidence="5" id="KW-1015">Disulfide bond</keyword>
<comment type="subcellular location">
    <subcellularLocation>
        <location evidence="1 6">Secreted</location>
    </subcellularLocation>
</comment>
<evidence type="ECO:0000256" key="1">
    <source>
        <dbReference type="ARBA" id="ARBA00004613"/>
    </source>
</evidence>
<dbReference type="InterPro" id="IPR033899">
    <property type="entry name" value="CXC_Chemokine_domain"/>
</dbReference>
<dbReference type="PANTHER" id="PTHR12015">
    <property type="entry name" value="SMALL INDUCIBLE CYTOKINE A"/>
    <property type="match status" value="1"/>
</dbReference>
<dbReference type="InterPro" id="IPR001089">
    <property type="entry name" value="Chemokine_CXC"/>
</dbReference>
<dbReference type="Gene3D" id="2.40.50.40">
    <property type="match status" value="1"/>
</dbReference>
<feature type="chain" id="PRO_5044992609" description="C-X-C motif chemokine" evidence="6">
    <location>
        <begin position="23"/>
        <end position="126"/>
    </location>
</feature>
<comment type="similarity">
    <text evidence="2 6">Belongs to the intercrine alpha (chemokine CxC) family.</text>
</comment>
<evidence type="ECO:0000256" key="5">
    <source>
        <dbReference type="ARBA" id="ARBA00023157"/>
    </source>
</evidence>
<dbReference type="RefSeq" id="XP_008565517.1">
    <property type="nucleotide sequence ID" value="XM_008567295.1"/>
</dbReference>
<dbReference type="CDD" id="cd00273">
    <property type="entry name" value="Chemokine_CXC"/>
    <property type="match status" value="1"/>
</dbReference>
<evidence type="ECO:0000313" key="9">
    <source>
        <dbReference type="Proteomes" id="UP000694923"/>
    </source>
</evidence>
<proteinExistence type="inferred from homology"/>
<dbReference type="InterPro" id="IPR039809">
    <property type="entry name" value="Chemokine_b/g/d"/>
</dbReference>
<dbReference type="Proteomes" id="UP000694923">
    <property type="component" value="Unplaced"/>
</dbReference>
<sequence>MKKSGIPLLLGFIFLVVIGIQGAPIMRNVRCSCISTSQRTIHLKSLKYLKQFAPSPACEKTEIIAIMRNGDQTCLNPDSADVKELMNQWEKQISQKKKQKKGRKHQKSKKVLKVKKPQHHRQKKTT</sequence>
<evidence type="ECO:0000259" key="8">
    <source>
        <dbReference type="SMART" id="SM00199"/>
    </source>
</evidence>
<name>A0ABM0QAX6_GALVR</name>
<dbReference type="PANTHER" id="PTHR12015:SF210">
    <property type="entry name" value="C-X-C MOTIF CHEMOKINE 9"/>
    <property type="match status" value="1"/>
</dbReference>